<dbReference type="InParanoid" id="E9HA54"/>
<keyword evidence="3" id="KW-1185">Reference proteome</keyword>
<name>E9HA54_DAPPU</name>
<reference evidence="2 3" key="1">
    <citation type="journal article" date="2011" name="Science">
        <title>The ecoresponsive genome of Daphnia pulex.</title>
        <authorList>
            <person name="Colbourne J.K."/>
            <person name="Pfrender M.E."/>
            <person name="Gilbert D."/>
            <person name="Thomas W.K."/>
            <person name="Tucker A."/>
            <person name="Oakley T.H."/>
            <person name="Tokishita S."/>
            <person name="Aerts A."/>
            <person name="Arnold G.J."/>
            <person name="Basu M.K."/>
            <person name="Bauer D.J."/>
            <person name="Caceres C.E."/>
            <person name="Carmel L."/>
            <person name="Casola C."/>
            <person name="Choi J.H."/>
            <person name="Detter J.C."/>
            <person name="Dong Q."/>
            <person name="Dusheyko S."/>
            <person name="Eads B.D."/>
            <person name="Frohlich T."/>
            <person name="Geiler-Samerotte K.A."/>
            <person name="Gerlach D."/>
            <person name="Hatcher P."/>
            <person name="Jogdeo S."/>
            <person name="Krijgsveld J."/>
            <person name="Kriventseva E.V."/>
            <person name="Kultz D."/>
            <person name="Laforsch C."/>
            <person name="Lindquist E."/>
            <person name="Lopez J."/>
            <person name="Manak J.R."/>
            <person name="Muller J."/>
            <person name="Pangilinan J."/>
            <person name="Patwardhan R.P."/>
            <person name="Pitluck S."/>
            <person name="Pritham E.J."/>
            <person name="Rechtsteiner A."/>
            <person name="Rho M."/>
            <person name="Rogozin I.B."/>
            <person name="Sakarya O."/>
            <person name="Salamov A."/>
            <person name="Schaack S."/>
            <person name="Shapiro H."/>
            <person name="Shiga Y."/>
            <person name="Skalitzky C."/>
            <person name="Smith Z."/>
            <person name="Souvorov A."/>
            <person name="Sung W."/>
            <person name="Tang Z."/>
            <person name="Tsuchiya D."/>
            <person name="Tu H."/>
            <person name="Vos H."/>
            <person name="Wang M."/>
            <person name="Wolf Y.I."/>
            <person name="Yamagata H."/>
            <person name="Yamada T."/>
            <person name="Ye Y."/>
            <person name="Shaw J.R."/>
            <person name="Andrews J."/>
            <person name="Crease T.J."/>
            <person name="Tang H."/>
            <person name="Lucas S.M."/>
            <person name="Robertson H.M."/>
            <person name="Bork P."/>
            <person name="Koonin E.V."/>
            <person name="Zdobnov E.M."/>
            <person name="Grigoriev I.V."/>
            <person name="Lynch M."/>
            <person name="Boore J.L."/>
        </authorList>
    </citation>
    <scope>NUCLEOTIDE SEQUENCE [LARGE SCALE GENOMIC DNA]</scope>
</reference>
<dbReference type="KEGG" id="dpx:DAPPUDRAFT_111797"/>
<dbReference type="HOGENOM" id="CLU_1327583_0_0_1"/>
<feature type="region of interest" description="Disordered" evidence="1">
    <location>
        <begin position="67"/>
        <end position="90"/>
    </location>
</feature>
<gene>
    <name evidence="2" type="ORF">DAPPUDRAFT_111797</name>
</gene>
<protein>
    <submittedName>
        <fullName evidence="2">Uncharacterized protein</fullName>
    </submittedName>
</protein>
<feature type="compositionally biased region" description="Acidic residues" evidence="1">
    <location>
        <begin position="67"/>
        <end position="79"/>
    </location>
</feature>
<evidence type="ECO:0000313" key="2">
    <source>
        <dbReference type="EMBL" id="EFX71408.1"/>
    </source>
</evidence>
<dbReference type="Proteomes" id="UP000000305">
    <property type="component" value="Unassembled WGS sequence"/>
</dbReference>
<organism evidence="2 3">
    <name type="scientific">Daphnia pulex</name>
    <name type="common">Water flea</name>
    <dbReference type="NCBI Taxonomy" id="6669"/>
    <lineage>
        <taxon>Eukaryota</taxon>
        <taxon>Metazoa</taxon>
        <taxon>Ecdysozoa</taxon>
        <taxon>Arthropoda</taxon>
        <taxon>Crustacea</taxon>
        <taxon>Branchiopoda</taxon>
        <taxon>Diplostraca</taxon>
        <taxon>Cladocera</taxon>
        <taxon>Anomopoda</taxon>
        <taxon>Daphniidae</taxon>
        <taxon>Daphnia</taxon>
    </lineage>
</organism>
<accession>E9HA54</accession>
<evidence type="ECO:0000313" key="3">
    <source>
        <dbReference type="Proteomes" id="UP000000305"/>
    </source>
</evidence>
<proteinExistence type="predicted"/>
<sequence length="207" mass="22840">MATIYAAIFRAHLKLISEKDIAETYDSTDKLPADVFQRAPTERMSYPADDISHDPDEEDTDIYVDAVDTSDEPTPDSELGETANGNNSQNKNLNELPVIFPFKKNIVVELAGLTKPVIQEETLITISNENILSEALSQYHVTDAQLEIISILKLISSLENNPAARQRLFNLLLSKAGQLIRSNPNSFGNLRGINSRSKLGLISPSSI</sequence>
<dbReference type="AlphaFoldDB" id="E9HA54"/>
<dbReference type="EMBL" id="GL732610">
    <property type="protein sequence ID" value="EFX71408.1"/>
    <property type="molecule type" value="Genomic_DNA"/>
</dbReference>
<evidence type="ECO:0000256" key="1">
    <source>
        <dbReference type="SAM" id="MobiDB-lite"/>
    </source>
</evidence>